<dbReference type="SUPFAM" id="SSF82185">
    <property type="entry name" value="Histone H3 K4-specific methyltransferase SET7/9 N-terminal domain"/>
    <property type="match status" value="4"/>
</dbReference>
<feature type="compositionally biased region" description="Basic and acidic residues" evidence="1">
    <location>
        <begin position="580"/>
        <end position="590"/>
    </location>
</feature>
<comment type="caution">
    <text evidence="2">The sequence shown here is derived from an EMBL/GenBank/DDBJ whole genome shotgun (WGS) entry which is preliminary data.</text>
</comment>
<dbReference type="Proteomes" id="UP001595462">
    <property type="component" value="Unassembled WGS sequence"/>
</dbReference>
<dbReference type="EMBL" id="JBHRSS010000003">
    <property type="protein sequence ID" value="MFC3103240.1"/>
    <property type="molecule type" value="Genomic_DNA"/>
</dbReference>
<sequence length="590" mass="67585">MIGVAPGATRPGHALRLTALARTLLLATVLLGYALTAQAETLFWFDDGLYPVDNAALASYRLRVADERDGIGWPAELRRIEDDALRMSGYVARPEPGDTDVTWIGGYQLYRMTGEHRLAEVGTTDAQARQQGLVTTFDEQGRLESETLYRDGKRHGEARRYHDGELSTLTHYTHGQRDGVHAEYVQGQLRRIEEYRDDVLDGLTEQYTIGMQPALSSRGHYRHGEPQGWFRQYEAGATISEIRYVDGKKDGPERYWHDQAAGQLREIAHYRNGKRVGEQIVNRYDVDSRVTVKTVFDSDNNLLARTEYDNGRPKIRVRHLRDADPPREVREYFDDHGYVYAYITGFPGQAREIEVRFDGEGKLVYRRELRNHHRVGRFYEADENHRTTTIQYDDQGRRHGGEYETLNGKPLRALTWVHGKRQGPFIEFAYNGQQSIGTYVDGRRDGVFRVIRDDQLIESTHYDHGTKDGEHILYADDGEVLDKGRYVDGAKQGAWVESTGYVKRWQGTYDNGERVGTWRAINKWGYPAEEGEYDHNGQRTGLWAVFEDNGKLSDCPFFHDGKRVEFDASDGDSSQTAVESCRHKLETEVD</sequence>
<dbReference type="PANTHER" id="PTHR33706">
    <property type="entry name" value="MORN VARIANT REPEAT PROTEIN"/>
    <property type="match status" value="1"/>
</dbReference>
<dbReference type="PANTHER" id="PTHR33706:SF1">
    <property type="entry name" value="TPR REPEAT PROTEIN"/>
    <property type="match status" value="1"/>
</dbReference>
<evidence type="ECO:0000313" key="2">
    <source>
        <dbReference type="EMBL" id="MFC3103240.1"/>
    </source>
</evidence>
<dbReference type="RefSeq" id="WP_380687080.1">
    <property type="nucleotide sequence ID" value="NZ_JBHRSS010000003.1"/>
</dbReference>
<evidence type="ECO:0000256" key="1">
    <source>
        <dbReference type="SAM" id="MobiDB-lite"/>
    </source>
</evidence>
<reference evidence="3" key="1">
    <citation type="journal article" date="2019" name="Int. J. Syst. Evol. Microbiol.">
        <title>The Global Catalogue of Microorganisms (GCM) 10K type strain sequencing project: providing services to taxonomists for standard genome sequencing and annotation.</title>
        <authorList>
            <consortium name="The Broad Institute Genomics Platform"/>
            <consortium name="The Broad Institute Genome Sequencing Center for Infectious Disease"/>
            <person name="Wu L."/>
            <person name="Ma J."/>
        </authorList>
    </citation>
    <scope>NUCLEOTIDE SEQUENCE [LARGE SCALE GENOMIC DNA]</scope>
    <source>
        <strain evidence="3">KCTC 52640</strain>
    </source>
</reference>
<dbReference type="Gene3D" id="2.20.110.10">
    <property type="entry name" value="Histone H3 K4-specific methyltransferase SET7/9 N-terminal domain"/>
    <property type="match status" value="4"/>
</dbReference>
<proteinExistence type="predicted"/>
<name>A0ABV7EN35_9GAMM</name>
<protein>
    <submittedName>
        <fullName evidence="2">Toxin-antitoxin system YwqK family antitoxin</fullName>
    </submittedName>
</protein>
<gene>
    <name evidence="2" type="ORF">ACFOSU_04975</name>
</gene>
<organism evidence="2 3">
    <name type="scientific">Salinisphaera aquimarina</name>
    <dbReference type="NCBI Taxonomy" id="2094031"/>
    <lineage>
        <taxon>Bacteria</taxon>
        <taxon>Pseudomonadati</taxon>
        <taxon>Pseudomonadota</taxon>
        <taxon>Gammaproteobacteria</taxon>
        <taxon>Salinisphaerales</taxon>
        <taxon>Salinisphaeraceae</taxon>
        <taxon>Salinisphaera</taxon>
    </lineage>
</organism>
<accession>A0ABV7EN35</accession>
<keyword evidence="3" id="KW-1185">Reference proteome</keyword>
<evidence type="ECO:0000313" key="3">
    <source>
        <dbReference type="Proteomes" id="UP001595462"/>
    </source>
</evidence>
<feature type="region of interest" description="Disordered" evidence="1">
    <location>
        <begin position="568"/>
        <end position="590"/>
    </location>
</feature>